<proteinExistence type="predicted"/>
<name>A0A392QS13_9FABA</name>
<keyword evidence="2" id="KW-1185">Reference proteome</keyword>
<sequence length="62" mass="6506">MPSSHLTEATTQGCVMSALLGAKKMHDGENKRTGVNEPLMVDECETSVFGSNNEGSGMDDCG</sequence>
<organism evidence="1 2">
    <name type="scientific">Trifolium medium</name>
    <dbReference type="NCBI Taxonomy" id="97028"/>
    <lineage>
        <taxon>Eukaryota</taxon>
        <taxon>Viridiplantae</taxon>
        <taxon>Streptophyta</taxon>
        <taxon>Embryophyta</taxon>
        <taxon>Tracheophyta</taxon>
        <taxon>Spermatophyta</taxon>
        <taxon>Magnoliopsida</taxon>
        <taxon>eudicotyledons</taxon>
        <taxon>Gunneridae</taxon>
        <taxon>Pentapetalae</taxon>
        <taxon>rosids</taxon>
        <taxon>fabids</taxon>
        <taxon>Fabales</taxon>
        <taxon>Fabaceae</taxon>
        <taxon>Papilionoideae</taxon>
        <taxon>50 kb inversion clade</taxon>
        <taxon>NPAAA clade</taxon>
        <taxon>Hologalegina</taxon>
        <taxon>IRL clade</taxon>
        <taxon>Trifolieae</taxon>
        <taxon>Trifolium</taxon>
    </lineage>
</organism>
<evidence type="ECO:0000313" key="2">
    <source>
        <dbReference type="Proteomes" id="UP000265520"/>
    </source>
</evidence>
<evidence type="ECO:0000313" key="1">
    <source>
        <dbReference type="EMBL" id="MCI26787.1"/>
    </source>
</evidence>
<protein>
    <submittedName>
        <fullName evidence="1">Uncharacterized protein</fullName>
    </submittedName>
</protein>
<dbReference type="AlphaFoldDB" id="A0A392QS13"/>
<accession>A0A392QS13</accession>
<dbReference type="Proteomes" id="UP000265520">
    <property type="component" value="Unassembled WGS sequence"/>
</dbReference>
<comment type="caution">
    <text evidence="1">The sequence shown here is derived from an EMBL/GenBank/DDBJ whole genome shotgun (WGS) entry which is preliminary data.</text>
</comment>
<dbReference type="EMBL" id="LXQA010155270">
    <property type="protein sequence ID" value="MCI26787.1"/>
    <property type="molecule type" value="Genomic_DNA"/>
</dbReference>
<reference evidence="1 2" key="1">
    <citation type="journal article" date="2018" name="Front. Plant Sci.">
        <title>Red Clover (Trifolium pratense) and Zigzag Clover (T. medium) - A Picture of Genomic Similarities and Differences.</title>
        <authorList>
            <person name="Dluhosova J."/>
            <person name="Istvanek J."/>
            <person name="Nedelnik J."/>
            <person name="Repkova J."/>
        </authorList>
    </citation>
    <scope>NUCLEOTIDE SEQUENCE [LARGE SCALE GENOMIC DNA]</scope>
    <source>
        <strain evidence="2">cv. 10/8</strain>
        <tissue evidence="1">Leaf</tissue>
    </source>
</reference>